<feature type="domain" description="DDE-1" evidence="1">
    <location>
        <begin position="27"/>
        <end position="115"/>
    </location>
</feature>
<evidence type="ECO:0000313" key="2">
    <source>
        <dbReference type="EMBL" id="KAK0177129.1"/>
    </source>
</evidence>
<dbReference type="InterPro" id="IPR004875">
    <property type="entry name" value="DDE_SF_endonuclease_dom"/>
</dbReference>
<dbReference type="GO" id="GO:0003676">
    <property type="term" value="F:nucleic acid binding"/>
    <property type="evidence" value="ECO:0007669"/>
    <property type="project" value="InterPro"/>
</dbReference>
<accession>A0AA39KX87</accession>
<protein>
    <recommendedName>
        <fullName evidence="1">DDE-1 domain-containing protein</fullName>
    </recommendedName>
</protein>
<evidence type="ECO:0000313" key="3">
    <source>
        <dbReference type="Proteomes" id="UP001168990"/>
    </source>
</evidence>
<organism evidence="2 3">
    <name type="scientific">Microctonus aethiopoides</name>
    <dbReference type="NCBI Taxonomy" id="144406"/>
    <lineage>
        <taxon>Eukaryota</taxon>
        <taxon>Metazoa</taxon>
        <taxon>Ecdysozoa</taxon>
        <taxon>Arthropoda</taxon>
        <taxon>Hexapoda</taxon>
        <taxon>Insecta</taxon>
        <taxon>Pterygota</taxon>
        <taxon>Neoptera</taxon>
        <taxon>Endopterygota</taxon>
        <taxon>Hymenoptera</taxon>
        <taxon>Apocrita</taxon>
        <taxon>Ichneumonoidea</taxon>
        <taxon>Braconidae</taxon>
        <taxon>Euphorinae</taxon>
        <taxon>Microctonus</taxon>
    </lineage>
</organism>
<reference evidence="2" key="1">
    <citation type="journal article" date="2023" name="bioRxiv">
        <title>Scaffold-level genome assemblies of two parasitoid biocontrol wasps reveal the parthenogenesis mechanism and an associated novel virus.</title>
        <authorList>
            <person name="Inwood S."/>
            <person name="Skelly J."/>
            <person name="Guhlin J."/>
            <person name="Harrop T."/>
            <person name="Goldson S."/>
            <person name="Dearden P."/>
        </authorList>
    </citation>
    <scope>NUCLEOTIDE SEQUENCE</scope>
    <source>
        <strain evidence="2">Irish</strain>
        <tissue evidence="2">Whole body</tissue>
    </source>
</reference>
<dbReference type="Proteomes" id="UP001168990">
    <property type="component" value="Unassembled WGS sequence"/>
</dbReference>
<reference evidence="2" key="2">
    <citation type="submission" date="2023-03" db="EMBL/GenBank/DDBJ databases">
        <authorList>
            <person name="Inwood S.N."/>
            <person name="Skelly J.G."/>
            <person name="Guhlin J."/>
            <person name="Harrop T.W.R."/>
            <person name="Goldson S.G."/>
            <person name="Dearden P.K."/>
        </authorList>
    </citation>
    <scope>NUCLEOTIDE SEQUENCE</scope>
    <source>
        <strain evidence="2">Irish</strain>
        <tissue evidence="2">Whole body</tissue>
    </source>
</reference>
<name>A0AA39KX87_9HYME</name>
<dbReference type="Pfam" id="PF03184">
    <property type="entry name" value="DDE_1"/>
    <property type="match status" value="1"/>
</dbReference>
<evidence type="ECO:0000259" key="1">
    <source>
        <dbReference type="Pfam" id="PF03184"/>
    </source>
</evidence>
<comment type="caution">
    <text evidence="2">The sequence shown here is derived from an EMBL/GenBank/DDBJ whole genome shotgun (WGS) entry which is preliminary data.</text>
</comment>
<keyword evidence="3" id="KW-1185">Reference proteome</keyword>
<gene>
    <name evidence="2" type="ORF">PV328_001208</name>
</gene>
<dbReference type="AlphaFoldDB" id="A0AA39KX87"/>
<proteinExistence type="predicted"/>
<dbReference type="EMBL" id="JAQQBS010000001">
    <property type="protein sequence ID" value="KAK0177129.1"/>
    <property type="molecule type" value="Genomic_DNA"/>
</dbReference>
<sequence>MVLKEPTGKFGPQVGASLFRPDNVYVEVLKTGKLTSDHFQIWLKNVFFPNVETKSLLLIDSWTGHCSDAVKSVKHSDKDVEVTIIPRGTTGNIQSLDVFGFKVWKNCVKHFSDSVILHSDNLNLHKQKIIMSQTFFRRLS</sequence>